<dbReference type="KEGG" id="pry:Prubr_65610"/>
<feature type="region of interest" description="Disordered" evidence="1">
    <location>
        <begin position="1"/>
        <end position="38"/>
    </location>
</feature>
<dbReference type="Proteomes" id="UP000680866">
    <property type="component" value="Chromosome"/>
</dbReference>
<reference evidence="2" key="1">
    <citation type="submission" date="2020-08" db="EMBL/GenBank/DDBJ databases">
        <title>Whole genome shotgun sequence of Polymorphospora rubra NBRC 101157.</title>
        <authorList>
            <person name="Komaki H."/>
            <person name="Tamura T."/>
        </authorList>
    </citation>
    <scope>NUCLEOTIDE SEQUENCE</scope>
    <source>
        <strain evidence="2">NBRC 101157</strain>
    </source>
</reference>
<evidence type="ECO:0000256" key="1">
    <source>
        <dbReference type="SAM" id="MobiDB-lite"/>
    </source>
</evidence>
<evidence type="ECO:0000313" key="3">
    <source>
        <dbReference type="Proteomes" id="UP000680866"/>
    </source>
</evidence>
<name>A0A810N918_9ACTN</name>
<keyword evidence="3" id="KW-1185">Reference proteome</keyword>
<accession>A0A810N918</accession>
<dbReference type="AlphaFoldDB" id="A0A810N918"/>
<dbReference type="EMBL" id="AP023359">
    <property type="protein sequence ID" value="BCJ69540.1"/>
    <property type="molecule type" value="Genomic_DNA"/>
</dbReference>
<evidence type="ECO:0000313" key="2">
    <source>
        <dbReference type="EMBL" id="BCJ69540.1"/>
    </source>
</evidence>
<organism evidence="2 3">
    <name type="scientific">Polymorphospora rubra</name>
    <dbReference type="NCBI Taxonomy" id="338584"/>
    <lineage>
        <taxon>Bacteria</taxon>
        <taxon>Bacillati</taxon>
        <taxon>Actinomycetota</taxon>
        <taxon>Actinomycetes</taxon>
        <taxon>Micromonosporales</taxon>
        <taxon>Micromonosporaceae</taxon>
        <taxon>Polymorphospora</taxon>
    </lineage>
</organism>
<gene>
    <name evidence="2" type="ORF">Prubr_65610</name>
</gene>
<sequence length="116" mass="11811">MTEVTAAGGAPGGLIVCGSDARRAGPGTPAPQTITSTPISSVATRMANATQTSFAMTEGAVETMTLTLANQLRQDPEDRCHAYVVARAASSEAAMPCAVGVAVMPKAVSNAWESRM</sequence>
<proteinExistence type="predicted"/>
<protein>
    <submittedName>
        <fullName evidence="2">Uncharacterized protein</fullName>
    </submittedName>
</protein>